<evidence type="ECO:0000313" key="3">
    <source>
        <dbReference type="Proteomes" id="UP000316852"/>
    </source>
</evidence>
<reference evidence="2 3" key="1">
    <citation type="journal article" date="2019" name="Nat. Microbiol.">
        <title>Mediterranean grassland soil C-N compound turnover is dependent on rainfall and depth, and is mediated by genomically divergent microorganisms.</title>
        <authorList>
            <person name="Diamond S."/>
            <person name="Andeer P.F."/>
            <person name="Li Z."/>
            <person name="Crits-Christoph A."/>
            <person name="Burstein D."/>
            <person name="Anantharaman K."/>
            <person name="Lane K.R."/>
            <person name="Thomas B.C."/>
            <person name="Pan C."/>
            <person name="Northen T.R."/>
            <person name="Banfield J.F."/>
        </authorList>
    </citation>
    <scope>NUCLEOTIDE SEQUENCE [LARGE SCALE GENOMIC DNA]</scope>
    <source>
        <strain evidence="2">WS_6</strain>
    </source>
</reference>
<dbReference type="Gene3D" id="3.50.50.60">
    <property type="entry name" value="FAD/NAD(P)-binding domain"/>
    <property type="match status" value="1"/>
</dbReference>
<dbReference type="PANTHER" id="PTHR40254:SF1">
    <property type="entry name" value="BLR0577 PROTEIN"/>
    <property type="match status" value="1"/>
</dbReference>
<accession>A0A538T216</accession>
<evidence type="ECO:0000313" key="2">
    <source>
        <dbReference type="EMBL" id="TMQ57663.1"/>
    </source>
</evidence>
<proteinExistence type="predicted"/>
<sequence length="462" mass="49841">MGLTETPRVAVVGAGFTGSLTATHLLRNAARPFDLLLLERKPPFGPGTAFTTSLPCHLLNVPVIRMSALPGEPDHLLRWLANGGSGEPSLASESTFLPRRVYGTYVEHTLCAAAESSRARLVRLVGEAVSIEAAQPGARIRLRDGSSLTARCAVLAIGNPPPSDPLGDGSLPASRRYAEDPWDPAALEGLKPDDPVLIIGSNLTMVDIALALEHRRHRGPIVAVSTHGLLPLPHEERLPAAWESRALAPALSPRHLIRAMREEVRAAAEAGVGWRSVVDSIRPKSGPIWASWPERERRRFLRHARPYWEVHRHRMAPENAKTIAELCGSGRLRIEAGRIVGVREGRSSIEVSVVRRGAGAARKFDVGLVVNCTGPEMDYRLSRDPLVRDLLERGLARPGPLGLGFDAGERGALIGADGKPSTVLFTLGPPLKGLFWETTAVPEIREQAAALAALLGSRFFSP</sequence>
<evidence type="ECO:0000259" key="1">
    <source>
        <dbReference type="Pfam" id="PF13454"/>
    </source>
</evidence>
<dbReference type="Proteomes" id="UP000316852">
    <property type="component" value="Unassembled WGS sequence"/>
</dbReference>
<dbReference type="PANTHER" id="PTHR40254">
    <property type="entry name" value="BLR0577 PROTEIN"/>
    <property type="match status" value="1"/>
</dbReference>
<name>A0A538T216_UNCEI</name>
<feature type="domain" description="FAD-dependent urate hydroxylase HpyO/Asp monooxygenase CreE-like FAD/NAD(P)-binding" evidence="1">
    <location>
        <begin position="10"/>
        <end position="159"/>
    </location>
</feature>
<gene>
    <name evidence="2" type="ORF">E6K76_09835</name>
</gene>
<dbReference type="InterPro" id="IPR036188">
    <property type="entry name" value="FAD/NAD-bd_sf"/>
</dbReference>
<comment type="caution">
    <text evidence="2">The sequence shown here is derived from an EMBL/GenBank/DDBJ whole genome shotgun (WGS) entry which is preliminary data.</text>
</comment>
<organism evidence="2 3">
    <name type="scientific">Eiseniibacteriota bacterium</name>
    <dbReference type="NCBI Taxonomy" id="2212470"/>
    <lineage>
        <taxon>Bacteria</taxon>
        <taxon>Candidatus Eiseniibacteriota</taxon>
    </lineage>
</organism>
<protein>
    <recommendedName>
        <fullName evidence="1">FAD-dependent urate hydroxylase HpyO/Asp monooxygenase CreE-like FAD/NAD(P)-binding domain-containing protein</fullName>
    </recommendedName>
</protein>
<dbReference type="InterPro" id="IPR052189">
    <property type="entry name" value="L-asp_N-monooxygenase_NS-form"/>
</dbReference>
<dbReference type="AlphaFoldDB" id="A0A538T216"/>
<dbReference type="SUPFAM" id="SSF51905">
    <property type="entry name" value="FAD/NAD(P)-binding domain"/>
    <property type="match status" value="1"/>
</dbReference>
<dbReference type="EMBL" id="VBOW01000058">
    <property type="protein sequence ID" value="TMQ57663.1"/>
    <property type="molecule type" value="Genomic_DNA"/>
</dbReference>
<dbReference type="Pfam" id="PF13454">
    <property type="entry name" value="NAD_binding_9"/>
    <property type="match status" value="1"/>
</dbReference>
<dbReference type="InterPro" id="IPR038732">
    <property type="entry name" value="HpyO/CreE_NAD-binding"/>
</dbReference>